<sequence>MVIASTDASPAPGISFIHMLCGLAGMLAAALLLLHEPMALLTRWHPATLAAVHLFALGGLMPVMLGALYQFVPVASGLSLPRRGGFDYLILAGLMAGAALLAMAFLGLYADGFLWAGSLLAVSLATAAARLLRALWTPAASGVLVGLLRANGLALVVTLILGLLLVGVLAFGWPLPLVPLVDAHALWALAGWVGGLIVSVATVVVPMFHVTDAYPARWARVARLLPLPLLVGSLALWGGWPVVARIAWLLLALAGAVFGGLTLRRVLAARRGERDAFHWGWCGVGVLCLALAVAGGLATLLDDAHWGMVFGLLALAGLGGGTVSVMLYRIVPFLIWLHWQRANKARVRLPLLHQIVPERDQRVQLMLELAAVLLLLGAIFQPGLTQPAALLYAAAKFLQIVLLAQAMRDFRQRLALLRRLPPKVRAAP</sequence>
<name>A0A272EVS9_9RHOO</name>
<evidence type="ECO:0000256" key="1">
    <source>
        <dbReference type="SAM" id="Phobius"/>
    </source>
</evidence>
<accession>A0A272EVS9</accession>
<evidence type="ECO:0000313" key="5">
    <source>
        <dbReference type="Proteomes" id="UP000623509"/>
    </source>
</evidence>
<feature type="transmembrane region" description="Helical" evidence="1">
    <location>
        <begin position="153"/>
        <end position="173"/>
    </location>
</feature>
<feature type="transmembrane region" description="Helical" evidence="1">
    <location>
        <begin position="112"/>
        <end position="132"/>
    </location>
</feature>
<keyword evidence="1" id="KW-1133">Transmembrane helix</keyword>
<reference evidence="3 4" key="2">
    <citation type="submission" date="2017-07" db="EMBL/GenBank/DDBJ databases">
        <title>Candidatus Dactylopiibacterium carminicum, a nitrogen-fixing symbiont of the cochineal insect Dactylopius coccus and Dactylopius opuntiae (Hemiptera: Coccoidea: Dactylopiidae).</title>
        <authorList>
            <person name="Vera A."/>
        </authorList>
    </citation>
    <scope>NUCLEOTIDE SEQUENCE [LARGE SCALE GENOMIC DNA]</scope>
    <source>
        <strain evidence="3 4">NFDCM</strain>
    </source>
</reference>
<dbReference type="EMBL" id="NMRN01000009">
    <property type="protein sequence ID" value="PAS94156.1"/>
    <property type="molecule type" value="Genomic_DNA"/>
</dbReference>
<feature type="transmembrane region" description="Helical" evidence="1">
    <location>
        <begin position="185"/>
        <end position="209"/>
    </location>
</feature>
<gene>
    <name evidence="2" type="ORF">BGI27_05510</name>
    <name evidence="3" type="ORF">CGU29_04835</name>
</gene>
<dbReference type="RefSeq" id="WP_095523905.1">
    <property type="nucleotide sequence ID" value="NZ_MDUX01000012.1"/>
</dbReference>
<keyword evidence="1" id="KW-0472">Membrane</keyword>
<dbReference type="AlphaFoldDB" id="A0A272EVS9"/>
<evidence type="ECO:0000313" key="2">
    <source>
        <dbReference type="EMBL" id="KAF7599905.1"/>
    </source>
</evidence>
<feature type="transmembrane region" description="Helical" evidence="1">
    <location>
        <begin position="306"/>
        <end position="339"/>
    </location>
</feature>
<keyword evidence="5" id="KW-1185">Reference proteome</keyword>
<feature type="transmembrane region" description="Helical" evidence="1">
    <location>
        <begin position="86"/>
        <end position="106"/>
    </location>
</feature>
<proteinExistence type="predicted"/>
<evidence type="ECO:0000313" key="4">
    <source>
        <dbReference type="Proteomes" id="UP000216107"/>
    </source>
</evidence>
<organism evidence="3 4">
    <name type="scientific">Candidatus Dactylopiibacterium carminicum</name>
    <dbReference type="NCBI Taxonomy" id="857335"/>
    <lineage>
        <taxon>Bacteria</taxon>
        <taxon>Pseudomonadati</taxon>
        <taxon>Pseudomonadota</taxon>
        <taxon>Betaproteobacteria</taxon>
        <taxon>Rhodocyclales</taxon>
        <taxon>Rhodocyclaceae</taxon>
        <taxon>Candidatus Dactylopiibacterium</taxon>
    </lineage>
</organism>
<dbReference type="OrthoDB" id="5295665at2"/>
<protein>
    <submittedName>
        <fullName evidence="3">Uncharacterized protein</fullName>
    </submittedName>
</protein>
<feature type="transmembrane region" description="Helical" evidence="1">
    <location>
        <begin position="365"/>
        <end position="384"/>
    </location>
</feature>
<comment type="caution">
    <text evidence="3">The sequence shown here is derived from an EMBL/GenBank/DDBJ whole genome shotgun (WGS) entry which is preliminary data.</text>
</comment>
<feature type="transmembrane region" description="Helical" evidence="1">
    <location>
        <begin position="246"/>
        <end position="267"/>
    </location>
</feature>
<evidence type="ECO:0000313" key="3">
    <source>
        <dbReference type="EMBL" id="PAS94156.1"/>
    </source>
</evidence>
<keyword evidence="1" id="KW-0812">Transmembrane</keyword>
<feature type="transmembrane region" description="Helical" evidence="1">
    <location>
        <begin position="279"/>
        <end position="300"/>
    </location>
</feature>
<feature type="transmembrane region" description="Helical" evidence="1">
    <location>
        <begin position="221"/>
        <end position="240"/>
    </location>
</feature>
<dbReference type="Proteomes" id="UP000216107">
    <property type="component" value="Unassembled WGS sequence"/>
</dbReference>
<dbReference type="EMBL" id="MDUX01000012">
    <property type="protein sequence ID" value="KAF7599905.1"/>
    <property type="molecule type" value="Genomic_DNA"/>
</dbReference>
<feature type="transmembrane region" description="Helical" evidence="1">
    <location>
        <begin position="12"/>
        <end position="34"/>
    </location>
</feature>
<reference evidence="2 5" key="1">
    <citation type="submission" date="2016-08" db="EMBL/GenBank/DDBJ databases">
        <title>Candidatus Dactylopiibacterium carminicum genome sequence.</title>
        <authorList>
            <person name="Ramirez-Puebla S.T."/>
            <person name="Ormeno-Orrillo E."/>
            <person name="Vera-Ponce De Leon A."/>
            <person name="Luis L."/>
            <person name="Sanchez-Flores A."/>
            <person name="Monica R."/>
            <person name="Martinez-Romero E."/>
        </authorList>
    </citation>
    <scope>NUCLEOTIDE SEQUENCE [LARGE SCALE GENOMIC DNA]</scope>
    <source>
        <strain evidence="2">END1</strain>
    </source>
</reference>
<dbReference type="Proteomes" id="UP000623509">
    <property type="component" value="Unassembled WGS sequence"/>
</dbReference>
<feature type="transmembrane region" description="Helical" evidence="1">
    <location>
        <begin position="54"/>
        <end position="74"/>
    </location>
</feature>